<gene>
    <name evidence="2" type="ORF">VE01_00561</name>
</gene>
<protein>
    <submittedName>
        <fullName evidence="2">Uncharacterized protein</fullName>
    </submittedName>
</protein>
<proteinExistence type="predicted"/>
<evidence type="ECO:0000313" key="2">
    <source>
        <dbReference type="EMBL" id="OBU01590.1"/>
    </source>
</evidence>
<dbReference type="GeneID" id="28833947"/>
<name>A0A2P2SXN2_9PEZI</name>
<dbReference type="STRING" id="342668.A0A2P2SXN2"/>
<feature type="region of interest" description="Disordered" evidence="1">
    <location>
        <begin position="293"/>
        <end position="340"/>
    </location>
</feature>
<accession>A0A2P2SXN2</accession>
<feature type="compositionally biased region" description="Polar residues" evidence="1">
    <location>
        <begin position="326"/>
        <end position="337"/>
    </location>
</feature>
<dbReference type="RefSeq" id="XP_018135322.1">
    <property type="nucleotide sequence ID" value="XM_018270090.1"/>
</dbReference>
<dbReference type="AlphaFoldDB" id="A0A2P2SXN2"/>
<dbReference type="EMBL" id="KV460206">
    <property type="protein sequence ID" value="OBU01590.1"/>
    <property type="molecule type" value="Genomic_DNA"/>
</dbReference>
<organism evidence="2 3">
    <name type="scientific">Pseudogymnoascus verrucosus</name>
    <dbReference type="NCBI Taxonomy" id="342668"/>
    <lineage>
        <taxon>Eukaryota</taxon>
        <taxon>Fungi</taxon>
        <taxon>Dikarya</taxon>
        <taxon>Ascomycota</taxon>
        <taxon>Pezizomycotina</taxon>
        <taxon>Leotiomycetes</taxon>
        <taxon>Thelebolales</taxon>
        <taxon>Thelebolaceae</taxon>
        <taxon>Pseudogymnoascus</taxon>
    </lineage>
</organism>
<evidence type="ECO:0000313" key="3">
    <source>
        <dbReference type="Proteomes" id="UP000091956"/>
    </source>
</evidence>
<sequence>MQIGLPSGFLPKDLPPVVVLGNSANNLLFRIPPDGFDSDSGTWSVWHQPTGQTSSQPWSVETSVNLVVEDLDRNLTNSQHFKNHPVEKANLLASLNNLGATAFSLQQLVLDLENAIMQTLPRLGGSLKGSDVEALLTKYFVSIYWDNAKQIGQPLISVHAVSDSPDASQLQMTSFERAEGIIQISQPASSVDEINEGPNVNDFVNFFINLEQTANDIKKKVSGFTSTTLKTFDFRSLQSFVFPGGKVFTYKSATFSKHQDLICAITYVKPSPNQVPQDWSKLNPGIAPPFPIPGGNQGLPQGGPTVAPPFFLPDPPPPKGDSTPAVSTDQNTNTLRPSTPLKLTYSSEMMRNYVQGAIVSPVGKFVGLQSDDGHTLLFSTGTDNVLNVIEEQNGKTQTGWVLNDISSAAISSTIREGKVRTFDAGQSVFDGTIGLAMAVTSAGISGVSAQLVYVPMINVFSRGPPMPTRLTMPGSATPSAIAAAWNDNQSSELHGTPDLYVTSGSTLFRFSAEDQESDGALGKPLLTSKVISETSKLIAMTHNGVTTLWGRNGSDEVFYTSCAANTVSDPKSWSSPVPILFGIEQISPYVNKSDGGNTIFASGAGKLQKLVQATGTSSKMWQAQEIKLTAPPRQESLSFNSYTTSIQVADEQGLPARGLEIAVSAKVRSPVYINGIYYILQQSPTKVATDSAGSITIIEATNSINGTIIAVAVPGAGTTAINPMEKPFKKLAALNSQGSLMSK</sequence>
<keyword evidence="3" id="KW-1185">Reference proteome</keyword>
<reference evidence="3" key="2">
    <citation type="journal article" date="2018" name="Nat. Commun.">
        <title>Extreme sensitivity to ultraviolet light in the fungal pathogen causing white-nose syndrome of bats.</title>
        <authorList>
            <person name="Palmer J.M."/>
            <person name="Drees K.P."/>
            <person name="Foster J.T."/>
            <person name="Lindner D.L."/>
        </authorList>
    </citation>
    <scope>NUCLEOTIDE SEQUENCE [LARGE SCALE GENOMIC DNA]</scope>
    <source>
        <strain evidence="3">UAMH 10579</strain>
    </source>
</reference>
<evidence type="ECO:0000256" key="1">
    <source>
        <dbReference type="SAM" id="MobiDB-lite"/>
    </source>
</evidence>
<reference evidence="2 3" key="1">
    <citation type="submission" date="2016-03" db="EMBL/GenBank/DDBJ databases">
        <title>Comparative genomics of Pseudogymnoascus destructans, the fungus causing white-nose syndrome of bats.</title>
        <authorList>
            <person name="Palmer J.M."/>
            <person name="Drees K.P."/>
            <person name="Foster J.T."/>
            <person name="Lindner D.L."/>
        </authorList>
    </citation>
    <scope>NUCLEOTIDE SEQUENCE [LARGE SCALE GENOMIC DNA]</scope>
    <source>
        <strain evidence="2 3">UAMH 10579</strain>
    </source>
</reference>
<feature type="compositionally biased region" description="Pro residues" evidence="1">
    <location>
        <begin position="306"/>
        <end position="319"/>
    </location>
</feature>
<dbReference type="Proteomes" id="UP000091956">
    <property type="component" value="Unassembled WGS sequence"/>
</dbReference>